<organism evidence="2 3">
    <name type="scientific">Candidatus Jorgensenbacteria bacterium GW2011_GWA1_48_11</name>
    <dbReference type="NCBI Taxonomy" id="1618660"/>
    <lineage>
        <taxon>Bacteria</taxon>
        <taxon>Candidatus Joergenseniibacteriota</taxon>
    </lineage>
</organism>
<reference evidence="2 3" key="1">
    <citation type="journal article" date="2015" name="Nature">
        <title>rRNA introns, odd ribosomes, and small enigmatic genomes across a large radiation of phyla.</title>
        <authorList>
            <person name="Brown C.T."/>
            <person name="Hug L.A."/>
            <person name="Thomas B.C."/>
            <person name="Sharon I."/>
            <person name="Castelle C.J."/>
            <person name="Singh A."/>
            <person name="Wilkins M.J."/>
            <person name="Williams K.H."/>
            <person name="Banfield J.F."/>
        </authorList>
    </citation>
    <scope>NUCLEOTIDE SEQUENCE [LARGE SCALE GENOMIC DNA]</scope>
</reference>
<keyword evidence="1" id="KW-1133">Transmembrane helix</keyword>
<dbReference type="EMBL" id="LCPF01000002">
    <property type="protein sequence ID" value="KKU91311.1"/>
    <property type="molecule type" value="Genomic_DNA"/>
</dbReference>
<dbReference type="AlphaFoldDB" id="A0A0G1UAV8"/>
<protein>
    <submittedName>
        <fullName evidence="2">Uncharacterized protein</fullName>
    </submittedName>
</protein>
<evidence type="ECO:0000313" key="2">
    <source>
        <dbReference type="EMBL" id="KKU91311.1"/>
    </source>
</evidence>
<gene>
    <name evidence="2" type="ORF">UY23_C0002G0050</name>
</gene>
<keyword evidence="1" id="KW-0812">Transmembrane</keyword>
<sequence>MYKLGGFKSVIISSMKYWLAAVLILAPATGFAAVSDINLNQVQIPGPVQDLFQTFGQIHIDVGQNQAVQSIGQGIQETVSQIGQDPQNWLSQLQNWWGRLNSWLQINIGVSFSQILTVIANLFIWVFELMIKLIKLALPSIQ</sequence>
<proteinExistence type="predicted"/>
<evidence type="ECO:0000313" key="3">
    <source>
        <dbReference type="Proteomes" id="UP000034956"/>
    </source>
</evidence>
<keyword evidence="1" id="KW-0472">Membrane</keyword>
<feature type="transmembrane region" description="Helical" evidence="1">
    <location>
        <begin position="103"/>
        <end position="127"/>
    </location>
</feature>
<accession>A0A0G1UAV8</accession>
<comment type="caution">
    <text evidence="2">The sequence shown here is derived from an EMBL/GenBank/DDBJ whole genome shotgun (WGS) entry which is preliminary data.</text>
</comment>
<dbReference type="Proteomes" id="UP000034956">
    <property type="component" value="Unassembled WGS sequence"/>
</dbReference>
<evidence type="ECO:0000256" key="1">
    <source>
        <dbReference type="SAM" id="Phobius"/>
    </source>
</evidence>
<name>A0A0G1UAV8_9BACT</name>